<feature type="binding site" evidence="13">
    <location>
        <position position="628"/>
    </location>
    <ligand>
        <name>Zn(2+)</name>
        <dbReference type="ChEBI" id="CHEBI:29105"/>
        <label>1</label>
        <note>catalytic</note>
    </ligand>
</feature>
<keyword evidence="6" id="KW-0028">Amino-acid biosynthesis</keyword>
<evidence type="ECO:0000256" key="8">
    <source>
        <dbReference type="ARBA" id="ARBA00022723"/>
    </source>
</evidence>
<feature type="binding site" evidence="12">
    <location>
        <begin position="502"/>
        <end position="503"/>
    </location>
    <ligand>
        <name>5-methyltetrahydropteroyltri-L-glutamate</name>
        <dbReference type="ChEBI" id="CHEBI:58207"/>
    </ligand>
</feature>
<comment type="cofactor">
    <cofactor evidence="13">
        <name>Zn(2+)</name>
        <dbReference type="ChEBI" id="CHEBI:29105"/>
    </cofactor>
    <text evidence="13">Binds 2 Zn(2+) ions per subunit.</text>
</comment>
<dbReference type="Pfam" id="PF01717">
    <property type="entry name" value="Meth_synt_2"/>
    <property type="match status" value="1"/>
</dbReference>
<sequence length="746" mass="82273">MASHIVGYPRMGPKRELKFALESFWDGKTTAEDLEKVATDLRASIWKQMADAGIKYIPSNTFSYYDQVLDTTAMLGAVPERYSWTGGEIGLDTYFSMARGNATVPAMEMTKWFDTNYHFIVPELGPNTKFSYASHKAVNEYKEAKALGVDTVPVLIGPVSYLLLSKPAKGVEKGFPLLSLLSSILPVYKEVIAELKSAGASWIQFDEPTLVLDLDSNKLAAFSAAYAELESALSGLNVLVETYFADVPAESYKTLTSLSGVTAYGFDLVRGTQTLGLVTSAGFPAGKYLFAGVVDGRNIWADDLATSLSTLQSLEAVVGKDKLVVSTSCSLMHTAVDLVNKTKLDSEIKSWLAFAAQKVVEVDALAKALAGQKDEAYFAANAAAQASRKSSPRVTNEEVQKAAAALKGSDHRRKPPLVLDWMPSRRSSTSRPSHDYNWISEEEYVSAIKEEISKVVKLQEELDIDVLVHGEPERNDMVEYFGEQLSGFAFTANGWVQSYGSRCVKPPIIYGDVSRPNPMTVFWSKMAQSLTSRPMKGMLTGPVTILNWSFVRNDQPRFETCYQIALAIKKEVEDLEAAGIKVIQIDEAALREGLPLRKAEHAFYLDWAVHSFRITNCEIQDTTQIHTHMCYSNFNDIIHSIIDMDADVITIENSRSDEKLLSVFREGVKYGAGIGPGVYDIHSPRIPSTEEIADRVNKMLAVLDTNILWVNPDCGLKTRKYAEVKPALTNMVSAAKLIRAELASAK</sequence>
<dbReference type="GO" id="GO:0003871">
    <property type="term" value="F:5-methyltetrahydropteroyltriglutamate-homocysteine S-methyltransferase activity"/>
    <property type="evidence" value="ECO:0007669"/>
    <property type="project" value="UniProtKB-EC"/>
</dbReference>
<evidence type="ECO:0000259" key="15">
    <source>
        <dbReference type="Pfam" id="PF01717"/>
    </source>
</evidence>
<feature type="binding site" evidence="12">
    <location>
        <position position="116"/>
    </location>
    <ligand>
        <name>5-methyltetrahydropteroyltri-L-glutamate</name>
        <dbReference type="ChEBI" id="CHEBI:58207"/>
    </ligand>
</feature>
<dbReference type="EMBL" id="CAJGYO010000014">
    <property type="protein sequence ID" value="CAD6266778.1"/>
    <property type="molecule type" value="Genomic_DNA"/>
</dbReference>
<keyword evidence="18" id="KW-1185">Reference proteome</keyword>
<feature type="binding site" evidence="12">
    <location>
        <position position="548"/>
    </location>
    <ligand>
        <name>5-methyltetrahydropteroyltri-L-glutamate</name>
        <dbReference type="ChEBI" id="CHEBI:58207"/>
    </ligand>
</feature>
<dbReference type="CDD" id="cd03312">
    <property type="entry name" value="CIMS_N_terminal_like"/>
    <property type="match status" value="1"/>
</dbReference>
<evidence type="ECO:0000256" key="4">
    <source>
        <dbReference type="ARBA" id="ARBA00012034"/>
    </source>
</evidence>
<dbReference type="InterPro" id="IPR013215">
    <property type="entry name" value="Cbl-indep_Met_Synth_N"/>
</dbReference>
<evidence type="ECO:0000256" key="2">
    <source>
        <dbReference type="ARBA" id="ARBA00004681"/>
    </source>
</evidence>
<accession>A0A811RA35</accession>
<feature type="binding site" evidence="12">
    <location>
        <position position="18"/>
    </location>
    <ligand>
        <name>5-methyltetrahydropteroyltri-L-glutamate</name>
        <dbReference type="ChEBI" id="CHEBI:58207"/>
    </ligand>
</feature>
<dbReference type="FunFam" id="3.20.20.210:FF:000003">
    <property type="entry name" value="5-methyltetrahydropteroyltriglutamate--homocysteine methyltransferase"/>
    <property type="match status" value="1"/>
</dbReference>
<keyword evidence="10" id="KW-0486">Methionine biosynthesis</keyword>
<dbReference type="InterPro" id="IPR038071">
    <property type="entry name" value="UROD/MetE-like_sf"/>
</dbReference>
<evidence type="ECO:0000256" key="3">
    <source>
        <dbReference type="ARBA" id="ARBA00009553"/>
    </source>
</evidence>
<dbReference type="Pfam" id="PF08267">
    <property type="entry name" value="Meth_synt_1"/>
    <property type="match status" value="1"/>
</dbReference>
<dbReference type="OrthoDB" id="1053771at2759"/>
<organism evidence="17 18">
    <name type="scientific">Miscanthus lutarioriparius</name>
    <dbReference type="NCBI Taxonomy" id="422564"/>
    <lineage>
        <taxon>Eukaryota</taxon>
        <taxon>Viridiplantae</taxon>
        <taxon>Streptophyta</taxon>
        <taxon>Embryophyta</taxon>
        <taxon>Tracheophyta</taxon>
        <taxon>Spermatophyta</taxon>
        <taxon>Magnoliopsida</taxon>
        <taxon>Liliopsida</taxon>
        <taxon>Poales</taxon>
        <taxon>Poaceae</taxon>
        <taxon>PACMAD clade</taxon>
        <taxon>Panicoideae</taxon>
        <taxon>Andropogonodae</taxon>
        <taxon>Andropogoneae</taxon>
        <taxon>Saccharinae</taxon>
        <taxon>Miscanthus</taxon>
    </lineage>
</organism>
<comment type="function">
    <text evidence="1">Catalyzes the transfer of a methyl group from 5-methyltetrahydrofolate to homocysteine resulting in methionine formation.</text>
</comment>
<name>A0A811RA35_9POAL</name>
<evidence type="ECO:0000256" key="12">
    <source>
        <dbReference type="PIRSR" id="PIRSR000382-1"/>
    </source>
</evidence>
<dbReference type="AlphaFoldDB" id="A0A811RA35"/>
<evidence type="ECO:0000256" key="11">
    <source>
        <dbReference type="ARBA" id="ARBA00048690"/>
    </source>
</evidence>
<dbReference type="Proteomes" id="UP000604825">
    <property type="component" value="Unassembled WGS sequence"/>
</dbReference>
<protein>
    <recommendedName>
        <fullName evidence="4">5-methyltetrahydropteroyltriglutamate--homocysteine S-methyltransferase</fullName>
        <ecNumber evidence="4">2.1.1.14</ecNumber>
    </recommendedName>
</protein>
<dbReference type="GO" id="GO:0008705">
    <property type="term" value="F:methionine synthase activity"/>
    <property type="evidence" value="ECO:0007669"/>
    <property type="project" value="UniProtKB-ARBA"/>
</dbReference>
<evidence type="ECO:0000256" key="9">
    <source>
        <dbReference type="ARBA" id="ARBA00022833"/>
    </source>
</evidence>
<feature type="binding site" evidence="13">
    <location>
        <position position="652"/>
    </location>
    <ligand>
        <name>Zn(2+)</name>
        <dbReference type="ChEBI" id="CHEBI:29105"/>
        <label>1</label>
        <note>catalytic</note>
    </ligand>
</feature>
<dbReference type="PIRSF" id="PIRSF000382">
    <property type="entry name" value="MeTrfase_B12_ind"/>
    <property type="match status" value="1"/>
</dbReference>
<comment type="similarity">
    <text evidence="3">Belongs to the vitamin-B12 independent methionine synthase family.</text>
</comment>
<comment type="caution">
    <text evidence="17">The sequence shown here is derived from an EMBL/GenBank/DDBJ whole genome shotgun (WGS) entry which is preliminary data.</text>
</comment>
<proteinExistence type="inferred from homology"/>
<dbReference type="InterPro" id="IPR006276">
    <property type="entry name" value="Cobalamin-indep_Met_synthase"/>
</dbReference>
<keyword evidence="7" id="KW-0808">Transferase</keyword>
<comment type="catalytic activity">
    <reaction evidence="11">
        <text>5-methyltetrahydropteroyltri-L-glutamate + L-homocysteine = tetrahydropteroyltri-L-glutamate + L-methionine</text>
        <dbReference type="Rhea" id="RHEA:21196"/>
        <dbReference type="ChEBI" id="CHEBI:57844"/>
        <dbReference type="ChEBI" id="CHEBI:58140"/>
        <dbReference type="ChEBI" id="CHEBI:58199"/>
        <dbReference type="ChEBI" id="CHEBI:58207"/>
        <dbReference type="EC" id="2.1.1.14"/>
    </reaction>
</comment>
<feature type="binding site" evidence="12">
    <location>
        <position position="586"/>
    </location>
    <ligand>
        <name>L-methionine</name>
        <dbReference type="ChEBI" id="CHEBI:57844"/>
    </ligand>
</feature>
<dbReference type="UniPathway" id="UPA00051">
    <property type="reaction ID" value="UER00082"/>
</dbReference>
<dbReference type="EC" id="2.1.1.14" evidence="4"/>
<comment type="pathway">
    <text evidence="2">Amino-acid biosynthesis; L-methionine biosynthesis via de novo pathway; L-methionine from L-homocysteine (MetE route): step 1/1.</text>
</comment>
<dbReference type="NCBIfam" id="NF003556">
    <property type="entry name" value="PRK05222.1"/>
    <property type="match status" value="1"/>
</dbReference>
<feature type="active site" description="Proton donor" evidence="14">
    <location>
        <position position="682"/>
    </location>
</feature>
<evidence type="ECO:0000256" key="5">
    <source>
        <dbReference type="ARBA" id="ARBA00022603"/>
    </source>
</evidence>
<keyword evidence="8 13" id="KW-0479">Metal-binding</keyword>
<reference evidence="17" key="1">
    <citation type="submission" date="2020-10" db="EMBL/GenBank/DDBJ databases">
        <authorList>
            <person name="Han B."/>
            <person name="Lu T."/>
            <person name="Zhao Q."/>
            <person name="Huang X."/>
            <person name="Zhao Y."/>
        </authorList>
    </citation>
    <scope>NUCLEOTIDE SEQUENCE</scope>
</reference>
<dbReference type="CDD" id="cd03311">
    <property type="entry name" value="CIMS_C_terminal_like"/>
    <property type="match status" value="1"/>
</dbReference>
<evidence type="ECO:0000313" key="18">
    <source>
        <dbReference type="Proteomes" id="UP000604825"/>
    </source>
</evidence>
<evidence type="ECO:0000256" key="13">
    <source>
        <dbReference type="PIRSR" id="PIRSR000382-2"/>
    </source>
</evidence>
<dbReference type="InterPro" id="IPR002629">
    <property type="entry name" value="Met_Synth_C/arc"/>
</dbReference>
<dbReference type="Gene3D" id="3.20.20.210">
    <property type="match status" value="3"/>
</dbReference>
<evidence type="ECO:0000256" key="1">
    <source>
        <dbReference type="ARBA" id="ARBA00002777"/>
    </source>
</evidence>
<dbReference type="SUPFAM" id="SSF51726">
    <property type="entry name" value="UROD/MetE-like"/>
    <property type="match status" value="2"/>
</dbReference>
<dbReference type="HAMAP" id="MF_00172">
    <property type="entry name" value="Meth_synth"/>
    <property type="match status" value="1"/>
</dbReference>
<dbReference type="GO" id="GO:0032259">
    <property type="term" value="P:methylation"/>
    <property type="evidence" value="ECO:0007669"/>
    <property type="project" value="UniProtKB-KW"/>
</dbReference>
<feature type="binding site" evidence="13">
    <location>
        <position position="714"/>
    </location>
    <ligand>
        <name>Zn(2+)</name>
        <dbReference type="ChEBI" id="CHEBI:29105"/>
        <label>1</label>
        <note>catalytic</note>
    </ligand>
</feature>
<evidence type="ECO:0000256" key="14">
    <source>
        <dbReference type="PIRSR" id="PIRSR000382-3"/>
    </source>
</evidence>
<feature type="binding site" evidence="13">
    <location>
        <position position="643"/>
    </location>
    <ligand>
        <name>Zn(2+)</name>
        <dbReference type="ChEBI" id="CHEBI:29105"/>
        <label>1</label>
        <note>catalytic</note>
    </ligand>
</feature>
<feature type="domain" description="Cobalamin-independent methionine synthase MetE N-terminal" evidence="16">
    <location>
        <begin position="3"/>
        <end position="317"/>
    </location>
</feature>
<evidence type="ECO:0000256" key="6">
    <source>
        <dbReference type="ARBA" id="ARBA00022605"/>
    </source>
</evidence>
<feature type="binding site" evidence="12">
    <location>
        <position position="586"/>
    </location>
    <ligand>
        <name>L-homocysteine</name>
        <dbReference type="ChEBI" id="CHEBI:58199"/>
    </ligand>
</feature>
<dbReference type="FunFam" id="3.20.20.210:FF:000002">
    <property type="entry name" value="5-methyltetrahydropteroyltriglutamate--homocysteine methyltransferase"/>
    <property type="match status" value="1"/>
</dbReference>
<evidence type="ECO:0000256" key="7">
    <source>
        <dbReference type="ARBA" id="ARBA00022679"/>
    </source>
</evidence>
<feature type="domain" description="Cobalamin-independent methionine synthase MetE C-terminal/archaeal" evidence="15">
    <location>
        <begin position="431"/>
        <end position="736"/>
    </location>
</feature>
<gene>
    <name evidence="17" type="ORF">NCGR_LOCUS50083</name>
</gene>
<dbReference type="PANTHER" id="PTHR30519">
    <property type="entry name" value="5-METHYLTETRAHYDROPTEROYLTRIGLUTAMATE--HOMOCYSTEINE METHYLTRANSFERASE"/>
    <property type="match status" value="1"/>
</dbReference>
<evidence type="ECO:0000259" key="16">
    <source>
        <dbReference type="Pfam" id="PF08267"/>
    </source>
</evidence>
<dbReference type="GO" id="GO:0008270">
    <property type="term" value="F:zinc ion binding"/>
    <property type="evidence" value="ECO:0007669"/>
    <property type="project" value="InterPro"/>
</dbReference>
<feature type="binding site" evidence="12">
    <location>
        <position position="471"/>
    </location>
    <ligand>
        <name>L-methionine</name>
        <dbReference type="ChEBI" id="CHEBI:57844"/>
    </ligand>
</feature>
<feature type="binding site" evidence="13">
    <location>
        <position position="639"/>
    </location>
    <ligand>
        <name>Zn(2+)</name>
        <dbReference type="ChEBI" id="CHEBI:29105"/>
        <label>1</label>
        <note>catalytic</note>
    </ligand>
</feature>
<evidence type="ECO:0000313" key="17">
    <source>
        <dbReference type="EMBL" id="CAD6266778.1"/>
    </source>
</evidence>
<keyword evidence="9 13" id="KW-0862">Zinc</keyword>
<keyword evidence="5" id="KW-0489">Methyltransferase</keyword>
<feature type="binding site" evidence="13">
    <location>
        <position position="630"/>
    </location>
    <ligand>
        <name>Zn(2+)</name>
        <dbReference type="ChEBI" id="CHEBI:29105"/>
        <label>1</label>
        <note>catalytic</note>
    </ligand>
</feature>
<evidence type="ECO:0000256" key="10">
    <source>
        <dbReference type="ARBA" id="ARBA00023167"/>
    </source>
</evidence>